<dbReference type="EMBL" id="NPBQ01000013">
    <property type="protein sequence ID" value="PAD85024.1"/>
    <property type="molecule type" value="Genomic_DNA"/>
</dbReference>
<gene>
    <name evidence="1" type="ORF">CHH57_01560</name>
</gene>
<organism evidence="1 2">
    <name type="scientific">Niallia circulans</name>
    <name type="common">Bacillus circulans</name>
    <dbReference type="NCBI Taxonomy" id="1397"/>
    <lineage>
        <taxon>Bacteria</taxon>
        <taxon>Bacillati</taxon>
        <taxon>Bacillota</taxon>
        <taxon>Bacilli</taxon>
        <taxon>Bacillales</taxon>
        <taxon>Bacillaceae</taxon>
        <taxon>Niallia</taxon>
    </lineage>
</organism>
<comment type="caution">
    <text evidence="1">The sequence shown here is derived from an EMBL/GenBank/DDBJ whole genome shotgun (WGS) entry which is preliminary data.</text>
</comment>
<name>A0AA91TWA5_NIACI</name>
<accession>A0AA91TWA5</accession>
<sequence>MATDTFDSLAKLLKHVEKNHFRPVMETVMAEMVKDEEQKAIDNTVYDAYKPGTEDGEPWVYERRRDKGGLRSRDNMKVDVKRVGDGIELSVENITKGANGYEIAEGIEYGTGYEYTSNRDGTADQYTSPRPFTQEAEKEILSRDLHTKTMKQSLKARGLDIE</sequence>
<reference evidence="1 2" key="1">
    <citation type="submission" date="2017-07" db="EMBL/GenBank/DDBJ databases">
        <title>Isolation and whole genome analysis of endospore-forming bacteria from heroin.</title>
        <authorList>
            <person name="Kalinowski J."/>
            <person name="Ahrens B."/>
            <person name="Al-Dilaimi A."/>
            <person name="Winkler A."/>
            <person name="Wibberg D."/>
            <person name="Schleenbecker U."/>
            <person name="Ruckert C."/>
            <person name="Wolfel R."/>
            <person name="Grass G."/>
        </authorList>
    </citation>
    <scope>NUCLEOTIDE SEQUENCE [LARGE SCALE GENOMIC DNA]</scope>
    <source>
        <strain evidence="1 2">7521-2</strain>
    </source>
</reference>
<dbReference type="RefSeq" id="WP_095328566.1">
    <property type="nucleotide sequence ID" value="NZ_NPBQ01000013.1"/>
</dbReference>
<dbReference type="Proteomes" id="UP000216961">
    <property type="component" value="Unassembled WGS sequence"/>
</dbReference>
<proteinExistence type="predicted"/>
<evidence type="ECO:0000313" key="2">
    <source>
        <dbReference type="Proteomes" id="UP000216961"/>
    </source>
</evidence>
<evidence type="ECO:0000313" key="1">
    <source>
        <dbReference type="EMBL" id="PAD85024.1"/>
    </source>
</evidence>
<protein>
    <submittedName>
        <fullName evidence="1">Uncharacterized protein</fullName>
    </submittedName>
</protein>
<dbReference type="AlphaFoldDB" id="A0AA91TWA5"/>